<gene>
    <name evidence="5" type="ORF">H8K47_14770</name>
</gene>
<dbReference type="Pfam" id="PF12833">
    <property type="entry name" value="HTH_18"/>
    <property type="match status" value="1"/>
</dbReference>
<dbReference type="InterPro" id="IPR032687">
    <property type="entry name" value="AraC-type_N"/>
</dbReference>
<feature type="domain" description="HTH araC/xylS-type" evidence="4">
    <location>
        <begin position="238"/>
        <end position="339"/>
    </location>
</feature>
<evidence type="ECO:0000256" key="1">
    <source>
        <dbReference type="ARBA" id="ARBA00023015"/>
    </source>
</evidence>
<dbReference type="EMBL" id="JACOGG010000017">
    <property type="protein sequence ID" value="MBC3936628.1"/>
    <property type="molecule type" value="Genomic_DNA"/>
</dbReference>
<dbReference type="GO" id="GO:0005829">
    <property type="term" value="C:cytosol"/>
    <property type="evidence" value="ECO:0007669"/>
    <property type="project" value="TreeGrafter"/>
</dbReference>
<dbReference type="PANTHER" id="PTHR47894:SF1">
    <property type="entry name" value="HTH-TYPE TRANSCRIPTIONAL REGULATOR VQSM"/>
    <property type="match status" value="1"/>
</dbReference>
<dbReference type="SUPFAM" id="SSF46689">
    <property type="entry name" value="Homeodomain-like"/>
    <property type="match status" value="1"/>
</dbReference>
<dbReference type="Pfam" id="PF12625">
    <property type="entry name" value="Arabinose_bd"/>
    <property type="match status" value="1"/>
</dbReference>
<evidence type="ECO:0000256" key="2">
    <source>
        <dbReference type="ARBA" id="ARBA00023125"/>
    </source>
</evidence>
<dbReference type="AlphaFoldDB" id="A0A923IAN9"/>
<organism evidence="5 6">
    <name type="scientific">Undibacterium rugosum</name>
    <dbReference type="NCBI Taxonomy" id="2762291"/>
    <lineage>
        <taxon>Bacteria</taxon>
        <taxon>Pseudomonadati</taxon>
        <taxon>Pseudomonadota</taxon>
        <taxon>Betaproteobacteria</taxon>
        <taxon>Burkholderiales</taxon>
        <taxon>Oxalobacteraceae</taxon>
        <taxon>Undibacterium</taxon>
    </lineage>
</organism>
<protein>
    <submittedName>
        <fullName evidence="5">AraC family transcriptional regulator</fullName>
    </submittedName>
</protein>
<dbReference type="InterPro" id="IPR018060">
    <property type="entry name" value="HTH_AraC"/>
</dbReference>
<keyword evidence="2" id="KW-0238">DNA-binding</keyword>
<dbReference type="SMART" id="SM00342">
    <property type="entry name" value="HTH_ARAC"/>
    <property type="match status" value="1"/>
</dbReference>
<sequence length="355" mass="40374">MTEQVADIPARYYARMGEVLLRAGVDLFSVLEKVGIDPQLLAQPDAMLRIDQIEAFVMAALQVSGRQDLALDTGYALHITSHSSVGYAMLSSPTAGQGMRLLARYFRLVMPAFSIRYRHDAEHIELVFEPARLMSKACLMFHLEAIVAATYIALGDLLGEHLQAYDVFLSMPKPAHIARYAEMRHVRLHFMEWWTAPGIRMRFAPEIMDRRPVLADPDAFRRAEERCRMLAVNVLASGKVAGWVAMMLRESTDGIPTLTELAQTLNLSTRTLDRYLTMEQTSFRKLYHQVRHVRAKELLANSHLTVTQVAYELGYTDLANFTRAFRKQEGKSPAEYKHVARKNDRLTRLESMVTT</sequence>
<dbReference type="PROSITE" id="PS01124">
    <property type="entry name" value="HTH_ARAC_FAMILY_2"/>
    <property type="match status" value="1"/>
</dbReference>
<dbReference type="RefSeq" id="WP_186882170.1">
    <property type="nucleotide sequence ID" value="NZ_JACOGG010000017.1"/>
</dbReference>
<proteinExistence type="predicted"/>
<dbReference type="PRINTS" id="PR00032">
    <property type="entry name" value="HTHARAC"/>
</dbReference>
<keyword evidence="6" id="KW-1185">Reference proteome</keyword>
<accession>A0A923IAN9</accession>
<keyword evidence="1" id="KW-0805">Transcription regulation</keyword>
<dbReference type="Proteomes" id="UP000612361">
    <property type="component" value="Unassembled WGS sequence"/>
</dbReference>
<comment type="caution">
    <text evidence="5">The sequence shown here is derived from an EMBL/GenBank/DDBJ whole genome shotgun (WGS) entry which is preliminary data.</text>
</comment>
<evidence type="ECO:0000256" key="3">
    <source>
        <dbReference type="ARBA" id="ARBA00023163"/>
    </source>
</evidence>
<dbReference type="InterPro" id="IPR020449">
    <property type="entry name" value="Tscrpt_reg_AraC-type_HTH"/>
</dbReference>
<dbReference type="InterPro" id="IPR009057">
    <property type="entry name" value="Homeodomain-like_sf"/>
</dbReference>
<dbReference type="Gene3D" id="1.10.10.60">
    <property type="entry name" value="Homeodomain-like"/>
    <property type="match status" value="1"/>
</dbReference>
<keyword evidence="3" id="KW-0804">Transcription</keyword>
<name>A0A923IAN9_9BURK</name>
<reference evidence="5" key="1">
    <citation type="submission" date="2020-08" db="EMBL/GenBank/DDBJ databases">
        <title>Novel species isolated from subtropical streams in China.</title>
        <authorList>
            <person name="Lu H."/>
        </authorList>
    </citation>
    <scope>NUCLEOTIDE SEQUENCE</scope>
    <source>
        <strain evidence="5">CY7W</strain>
    </source>
</reference>
<evidence type="ECO:0000259" key="4">
    <source>
        <dbReference type="PROSITE" id="PS01124"/>
    </source>
</evidence>
<dbReference type="GO" id="GO:0003700">
    <property type="term" value="F:DNA-binding transcription factor activity"/>
    <property type="evidence" value="ECO:0007669"/>
    <property type="project" value="InterPro"/>
</dbReference>
<dbReference type="GO" id="GO:0000976">
    <property type="term" value="F:transcription cis-regulatory region binding"/>
    <property type="evidence" value="ECO:0007669"/>
    <property type="project" value="TreeGrafter"/>
</dbReference>
<evidence type="ECO:0000313" key="5">
    <source>
        <dbReference type="EMBL" id="MBC3936628.1"/>
    </source>
</evidence>
<dbReference type="PANTHER" id="PTHR47894">
    <property type="entry name" value="HTH-TYPE TRANSCRIPTIONAL REGULATOR GADX"/>
    <property type="match status" value="1"/>
</dbReference>
<evidence type="ECO:0000313" key="6">
    <source>
        <dbReference type="Proteomes" id="UP000612361"/>
    </source>
</evidence>